<evidence type="ECO:0000313" key="4">
    <source>
        <dbReference type="Proteomes" id="UP001195483"/>
    </source>
</evidence>
<feature type="compositionally biased region" description="Low complexity" evidence="1">
    <location>
        <begin position="218"/>
        <end position="241"/>
    </location>
</feature>
<evidence type="ECO:0000313" key="3">
    <source>
        <dbReference type="EMBL" id="KAK3594354.1"/>
    </source>
</evidence>
<reference evidence="3" key="1">
    <citation type="journal article" date="2021" name="Genome Biol. Evol.">
        <title>A High-Quality Reference Genome for a Parasitic Bivalve with Doubly Uniparental Inheritance (Bivalvia: Unionida).</title>
        <authorList>
            <person name="Smith C.H."/>
        </authorList>
    </citation>
    <scope>NUCLEOTIDE SEQUENCE</scope>
    <source>
        <strain evidence="3">CHS0354</strain>
    </source>
</reference>
<comment type="caution">
    <text evidence="3">The sequence shown here is derived from an EMBL/GenBank/DDBJ whole genome shotgun (WGS) entry which is preliminary data.</text>
</comment>
<organism evidence="3 4">
    <name type="scientific">Potamilus streckersoni</name>
    <dbReference type="NCBI Taxonomy" id="2493646"/>
    <lineage>
        <taxon>Eukaryota</taxon>
        <taxon>Metazoa</taxon>
        <taxon>Spiralia</taxon>
        <taxon>Lophotrochozoa</taxon>
        <taxon>Mollusca</taxon>
        <taxon>Bivalvia</taxon>
        <taxon>Autobranchia</taxon>
        <taxon>Heteroconchia</taxon>
        <taxon>Palaeoheterodonta</taxon>
        <taxon>Unionida</taxon>
        <taxon>Unionoidea</taxon>
        <taxon>Unionidae</taxon>
        <taxon>Ambleminae</taxon>
        <taxon>Lampsilini</taxon>
        <taxon>Potamilus</taxon>
    </lineage>
</organism>
<reference evidence="3" key="2">
    <citation type="journal article" date="2021" name="Genome Biol. Evol.">
        <title>Developing a high-quality reference genome for a parasitic bivalve with doubly uniparental inheritance (Bivalvia: Unionida).</title>
        <authorList>
            <person name="Smith C.H."/>
        </authorList>
    </citation>
    <scope>NUCLEOTIDE SEQUENCE</scope>
    <source>
        <strain evidence="3">CHS0354</strain>
        <tissue evidence="3">Mantle</tissue>
    </source>
</reference>
<feature type="chain" id="PRO_5042205155" description="Chitin-binding type-4 domain-containing protein" evidence="2">
    <location>
        <begin position="19"/>
        <end position="530"/>
    </location>
</feature>
<dbReference type="AlphaFoldDB" id="A0AAE0SLZ2"/>
<gene>
    <name evidence="3" type="ORF">CHS0354_019265</name>
</gene>
<accession>A0AAE0SLZ2</accession>
<dbReference type="Proteomes" id="UP001195483">
    <property type="component" value="Unassembled WGS sequence"/>
</dbReference>
<feature type="region of interest" description="Disordered" evidence="1">
    <location>
        <begin position="218"/>
        <end position="242"/>
    </location>
</feature>
<reference evidence="3" key="3">
    <citation type="submission" date="2023-05" db="EMBL/GenBank/DDBJ databases">
        <authorList>
            <person name="Smith C.H."/>
        </authorList>
    </citation>
    <scope>NUCLEOTIDE SEQUENCE</scope>
    <source>
        <strain evidence="3">CHS0354</strain>
        <tissue evidence="3">Mantle</tissue>
    </source>
</reference>
<proteinExistence type="predicted"/>
<keyword evidence="4" id="KW-1185">Reference proteome</keyword>
<name>A0AAE0SLZ2_9BIVA</name>
<evidence type="ECO:0000256" key="2">
    <source>
        <dbReference type="SAM" id="SignalP"/>
    </source>
</evidence>
<protein>
    <recommendedName>
        <fullName evidence="5">Chitin-binding type-4 domain-containing protein</fullName>
    </recommendedName>
</protein>
<sequence>MVVNLIFIIVCLVPLVTGHGRMIEPAMRSSMWRFGYNTPVNYNDMGLNCGGFVNHFEAHGGKCGVCGDPWEGPRENEAGGKYALGVVARQYKVGQVINVTIELTSNHMGYFEFRLCPVNDPLKTATQACLDHNRLNIIGYGTRYHITTTDSKAIIYLDVLLPPRLRCKQCVLQWKWVAAQSMGPDGKGGECLGCGKQEHFINCADIAIGRNVVKPLITTSPPTTSSKTTTITTPRPPTSHSVPPNYSGAQDIANNHQEHTYSDGYATTTLSWTQANQKAQYQEIAPAWGSNSGWHPTTRSWRAWNGMQSTPSSWNAAGSESMIYIMPTVMENLEWGNTETIPNEHGYSSHEPGEHGDYPHLEMANRGNIRAPTYTQQNQKAVQIKGFNDPTRFVGLESAASSTLRETTSNGGWQGDSALKVSASNLKNTVSAQKVPLARNRTSKACADGITKPVCRGIGLWKNKISFDKWCTNVCPTGDCPKGLCECICPGEITSSGRVCRGLNNKPSMDKWCTTNCENNNCPPELCICE</sequence>
<keyword evidence="2" id="KW-0732">Signal</keyword>
<evidence type="ECO:0000256" key="1">
    <source>
        <dbReference type="SAM" id="MobiDB-lite"/>
    </source>
</evidence>
<feature type="signal peptide" evidence="2">
    <location>
        <begin position="1"/>
        <end position="18"/>
    </location>
</feature>
<dbReference type="EMBL" id="JAEAOA010001193">
    <property type="protein sequence ID" value="KAK3594354.1"/>
    <property type="molecule type" value="Genomic_DNA"/>
</dbReference>
<evidence type="ECO:0008006" key="5">
    <source>
        <dbReference type="Google" id="ProtNLM"/>
    </source>
</evidence>